<dbReference type="Pfam" id="PF05201">
    <property type="entry name" value="GlutR_N"/>
    <property type="match status" value="1"/>
</dbReference>
<protein>
    <recommendedName>
        <fullName evidence="3 8">Glutamyl-tRNA reductase</fullName>
        <shortName evidence="8">GluTR</shortName>
        <ecNumber evidence="3 8">1.2.1.70</ecNumber>
    </recommendedName>
</protein>
<dbReference type="SUPFAM" id="SSF69075">
    <property type="entry name" value="Glutamyl tRNA-reductase dimerization domain"/>
    <property type="match status" value="1"/>
</dbReference>
<evidence type="ECO:0000256" key="5">
    <source>
        <dbReference type="ARBA" id="ARBA00023002"/>
    </source>
</evidence>
<comment type="catalytic activity">
    <reaction evidence="7 8 9">
        <text>(S)-4-amino-5-oxopentanoate + tRNA(Glu) + NADP(+) = L-glutamyl-tRNA(Glu) + NADPH + H(+)</text>
        <dbReference type="Rhea" id="RHEA:12344"/>
        <dbReference type="Rhea" id="RHEA-COMP:9663"/>
        <dbReference type="Rhea" id="RHEA-COMP:9680"/>
        <dbReference type="ChEBI" id="CHEBI:15378"/>
        <dbReference type="ChEBI" id="CHEBI:57501"/>
        <dbReference type="ChEBI" id="CHEBI:57783"/>
        <dbReference type="ChEBI" id="CHEBI:58349"/>
        <dbReference type="ChEBI" id="CHEBI:78442"/>
        <dbReference type="ChEBI" id="CHEBI:78520"/>
        <dbReference type="EC" id="1.2.1.70"/>
    </reaction>
</comment>
<keyword evidence="14" id="KW-1185">Reference proteome</keyword>
<organism evidence="13 14">
    <name type="scientific">Luteococcus peritonei</name>
    <dbReference type="NCBI Taxonomy" id="88874"/>
    <lineage>
        <taxon>Bacteria</taxon>
        <taxon>Bacillati</taxon>
        <taxon>Actinomycetota</taxon>
        <taxon>Actinomycetes</taxon>
        <taxon>Propionibacteriales</taxon>
        <taxon>Propionibacteriaceae</taxon>
        <taxon>Luteococcus</taxon>
    </lineage>
</organism>
<dbReference type="GO" id="GO:0008883">
    <property type="term" value="F:glutamyl-tRNA reductase activity"/>
    <property type="evidence" value="ECO:0007669"/>
    <property type="project" value="UniProtKB-EC"/>
</dbReference>
<dbReference type="PIRSF" id="PIRSF000445">
    <property type="entry name" value="4pyrrol_synth_GluRdtase"/>
    <property type="match status" value="1"/>
</dbReference>
<evidence type="ECO:0000256" key="8">
    <source>
        <dbReference type="HAMAP-Rule" id="MF_00087"/>
    </source>
</evidence>
<dbReference type="Gene3D" id="3.40.50.720">
    <property type="entry name" value="NAD(P)-binding Rossmann-like Domain"/>
    <property type="match status" value="1"/>
</dbReference>
<evidence type="ECO:0000256" key="3">
    <source>
        <dbReference type="ARBA" id="ARBA00012970"/>
    </source>
</evidence>
<feature type="binding site" evidence="8">
    <location>
        <begin position="189"/>
        <end position="194"/>
    </location>
    <ligand>
        <name>NADP(+)</name>
        <dbReference type="ChEBI" id="CHEBI:58349"/>
    </ligand>
</feature>
<keyword evidence="4 8" id="KW-0521">NADP</keyword>
<dbReference type="InterPro" id="IPR000343">
    <property type="entry name" value="4pyrrol_synth_GluRdtase"/>
</dbReference>
<feature type="domain" description="Glutamyl-tRNA reductase N-terminal" evidence="12">
    <location>
        <begin position="6"/>
        <end position="156"/>
    </location>
</feature>
<dbReference type="PANTHER" id="PTHR43013:SF1">
    <property type="entry name" value="GLUTAMYL-TRNA REDUCTASE"/>
    <property type="match status" value="1"/>
</dbReference>
<gene>
    <name evidence="8 13" type="primary">hemA</name>
    <name evidence="13" type="ORF">ACFSCS_08090</name>
</gene>
<name>A0ABW4RUZ8_9ACTN</name>
<feature type="binding site" evidence="8">
    <location>
        <begin position="114"/>
        <end position="116"/>
    </location>
    <ligand>
        <name>substrate</name>
    </ligand>
</feature>
<evidence type="ECO:0000256" key="6">
    <source>
        <dbReference type="ARBA" id="ARBA00023244"/>
    </source>
</evidence>
<keyword evidence="5 8" id="KW-0560">Oxidoreductase</keyword>
<dbReference type="SUPFAM" id="SSF69742">
    <property type="entry name" value="Glutamyl tRNA-reductase catalytic, N-terminal domain"/>
    <property type="match status" value="1"/>
</dbReference>
<comment type="subunit">
    <text evidence="8">Homodimer.</text>
</comment>
<feature type="domain" description="Tetrapyrrole biosynthesis glutamyl-tRNA reductase dimerisation" evidence="10">
    <location>
        <begin position="310"/>
        <end position="407"/>
    </location>
</feature>
<evidence type="ECO:0000256" key="9">
    <source>
        <dbReference type="RuleBase" id="RU000584"/>
    </source>
</evidence>
<dbReference type="RefSeq" id="WP_343873107.1">
    <property type="nucleotide sequence ID" value="NZ_BAAAIX010000013.1"/>
</dbReference>
<dbReference type="InterPro" id="IPR036291">
    <property type="entry name" value="NAD(P)-bd_dom_sf"/>
</dbReference>
<comment type="domain">
    <text evidence="8">Possesses an unusual extended V-shaped dimeric structure with each monomer consisting of three distinct domains arranged along a curved 'spinal' alpha-helix. The N-terminal catalytic domain specifically recognizes the glutamate moiety of the substrate. The second domain is the NADPH-binding domain, and the third C-terminal domain is responsible for dimerization.</text>
</comment>
<dbReference type="InterPro" id="IPR036453">
    <property type="entry name" value="GluRdtase_dimer_dom_sf"/>
</dbReference>
<dbReference type="EMBL" id="JBHUFZ010000016">
    <property type="protein sequence ID" value="MFD1890143.1"/>
    <property type="molecule type" value="Genomic_DNA"/>
</dbReference>
<proteinExistence type="inferred from homology"/>
<comment type="function">
    <text evidence="8">Catalyzes the NADPH-dependent reduction of glutamyl-tRNA(Glu) to glutamate 1-semialdehyde (GSA).</text>
</comment>
<evidence type="ECO:0000259" key="10">
    <source>
        <dbReference type="Pfam" id="PF00745"/>
    </source>
</evidence>
<feature type="site" description="Important for activity" evidence="8">
    <location>
        <position position="99"/>
    </location>
</feature>
<dbReference type="SUPFAM" id="SSF51735">
    <property type="entry name" value="NAD(P)-binding Rossmann-fold domains"/>
    <property type="match status" value="1"/>
</dbReference>
<dbReference type="NCBIfam" id="TIGR01035">
    <property type="entry name" value="hemA"/>
    <property type="match status" value="1"/>
</dbReference>
<dbReference type="InterPro" id="IPR006151">
    <property type="entry name" value="Shikm_DH/Glu-tRNA_Rdtase"/>
</dbReference>
<dbReference type="InterPro" id="IPR015895">
    <property type="entry name" value="4pyrrol_synth_GluRdtase_N"/>
</dbReference>
<dbReference type="InterPro" id="IPR015896">
    <property type="entry name" value="4pyrrol_synth_GluRdtase_dimer"/>
</dbReference>
<evidence type="ECO:0000256" key="2">
    <source>
        <dbReference type="ARBA" id="ARBA00005916"/>
    </source>
</evidence>
<feature type="binding site" evidence="8">
    <location>
        <begin position="49"/>
        <end position="52"/>
    </location>
    <ligand>
        <name>substrate</name>
    </ligand>
</feature>
<dbReference type="Gene3D" id="3.30.460.30">
    <property type="entry name" value="Glutamyl-tRNA reductase, N-terminal domain"/>
    <property type="match status" value="1"/>
</dbReference>
<evidence type="ECO:0000259" key="12">
    <source>
        <dbReference type="Pfam" id="PF05201"/>
    </source>
</evidence>
<evidence type="ECO:0000313" key="14">
    <source>
        <dbReference type="Proteomes" id="UP001597326"/>
    </source>
</evidence>
<comment type="miscellaneous">
    <text evidence="8">During catalysis, the active site Cys acts as a nucleophile attacking the alpha-carbonyl group of tRNA-bound glutamate with the formation of a thioester intermediate between enzyme and glutamate, and the concomitant release of tRNA(Glu). The thioester intermediate is finally reduced by direct hydride transfer from NADPH, to form the product GSA.</text>
</comment>
<feature type="active site" description="Nucleophile" evidence="8">
    <location>
        <position position="50"/>
    </location>
</feature>
<dbReference type="PANTHER" id="PTHR43013">
    <property type="entry name" value="GLUTAMYL-TRNA REDUCTASE"/>
    <property type="match status" value="1"/>
</dbReference>
<dbReference type="EC" id="1.2.1.70" evidence="3 8"/>
<keyword evidence="6 8" id="KW-0627">Porphyrin biosynthesis</keyword>
<evidence type="ECO:0000313" key="13">
    <source>
        <dbReference type="EMBL" id="MFD1890143.1"/>
    </source>
</evidence>
<reference evidence="14" key="1">
    <citation type="journal article" date="2019" name="Int. J. Syst. Evol. Microbiol.">
        <title>The Global Catalogue of Microorganisms (GCM) 10K type strain sequencing project: providing services to taxonomists for standard genome sequencing and annotation.</title>
        <authorList>
            <consortium name="The Broad Institute Genomics Platform"/>
            <consortium name="The Broad Institute Genome Sequencing Center for Infectious Disease"/>
            <person name="Wu L."/>
            <person name="Ma J."/>
        </authorList>
    </citation>
    <scope>NUCLEOTIDE SEQUENCE [LARGE SCALE GENOMIC DNA]</scope>
    <source>
        <strain evidence="14">CAIM 431</strain>
    </source>
</reference>
<dbReference type="Proteomes" id="UP001597326">
    <property type="component" value="Unassembled WGS sequence"/>
</dbReference>
<accession>A0ABW4RUZ8</accession>
<comment type="pathway">
    <text evidence="1 8 9">Porphyrin-containing compound metabolism; protoporphyrin-IX biosynthesis; 5-aminolevulinate from L-glutamyl-tRNA(Glu): step 1/2.</text>
</comment>
<evidence type="ECO:0000259" key="11">
    <source>
        <dbReference type="Pfam" id="PF01488"/>
    </source>
</evidence>
<sequence length="441" mass="46475">MTLLAVSINHRTAGLDLLARASMDTEGSRRLARELVDHPHVQEALVLSTCNRTEVYLEADRFHGGLEAVAAQLSEQIGVERSALSELCAVVHDEAAVRHCFSLVAGLDSLVVGENQILGQVRDALSSAQDIHSSGPGLNALFQTALRVGKRVQSETSIGAAGRSTLSAAVAQLDEAGIDFSGTRVLVVGAGAMAGLAARLLASRGAVVDCANRTLAKAELLATEVGGQAIEMSELQAAVASHHVVITCTGAAGSLVSAESLGGGPAPRAIVDLAMPPDVDQDVVQRGVMLVNLASLQGQDDADEHDVEAARRLVSSEVQAYLARQRAQAVTPTVVALRQMAAGVVDTEMARLERRTDLDEATAREVRNALKRVSEKLIHSPTVRVREFAEENEDVDYAAALRNLFALEPHHVATSSPDDCPILERREPAGEACPVVTVMGA</sequence>
<dbReference type="InterPro" id="IPR036343">
    <property type="entry name" value="GluRdtase_N_sf"/>
</dbReference>
<evidence type="ECO:0000256" key="1">
    <source>
        <dbReference type="ARBA" id="ARBA00005059"/>
    </source>
</evidence>
<feature type="domain" description="Quinate/shikimate 5-dehydrogenase/glutamyl-tRNA reductase" evidence="11">
    <location>
        <begin position="179"/>
        <end position="296"/>
    </location>
</feature>
<feature type="binding site" evidence="8">
    <location>
        <position position="120"/>
    </location>
    <ligand>
        <name>substrate</name>
    </ligand>
</feature>
<evidence type="ECO:0000256" key="7">
    <source>
        <dbReference type="ARBA" id="ARBA00047464"/>
    </source>
</evidence>
<evidence type="ECO:0000256" key="4">
    <source>
        <dbReference type="ARBA" id="ARBA00022857"/>
    </source>
</evidence>
<dbReference type="Pfam" id="PF00745">
    <property type="entry name" value="GlutR_dimer"/>
    <property type="match status" value="1"/>
</dbReference>
<feature type="binding site" evidence="8">
    <location>
        <position position="109"/>
    </location>
    <ligand>
        <name>substrate</name>
    </ligand>
</feature>
<dbReference type="HAMAP" id="MF_00087">
    <property type="entry name" value="Glu_tRNA_reductase"/>
    <property type="match status" value="1"/>
</dbReference>
<comment type="similarity">
    <text evidence="2 8 9">Belongs to the glutamyl-tRNA reductase family.</text>
</comment>
<dbReference type="Pfam" id="PF01488">
    <property type="entry name" value="Shikimate_DH"/>
    <property type="match status" value="1"/>
</dbReference>
<comment type="caution">
    <text evidence="13">The sequence shown here is derived from an EMBL/GenBank/DDBJ whole genome shotgun (WGS) entry which is preliminary data.</text>
</comment>